<dbReference type="FunFam" id="3.90.550.10:FF:000013">
    <property type="entry name" value="mannose-1-phosphate guanyltransferase beta"/>
    <property type="match status" value="1"/>
</dbReference>
<keyword evidence="4" id="KW-0808">Transferase</keyword>
<dbReference type="AlphaFoldDB" id="A0A7S3B4S3"/>
<protein>
    <recommendedName>
        <fullName evidence="3">mannose-1-phosphate guanylyltransferase</fullName>
        <ecNumber evidence="3">2.7.7.13</ecNumber>
    </recommendedName>
</protein>
<comment type="similarity">
    <text evidence="2">Belongs to the transferase hexapeptide repeat family.</text>
</comment>
<evidence type="ECO:0000313" key="7">
    <source>
        <dbReference type="EMBL" id="CAE0122488.1"/>
    </source>
</evidence>
<sequence>MKAVVLVGGLQASLRPMTLTLPLPLIPFVNKPLIMHQLQALKEAGVTEVIFCINERKKIPSTLTDALEQGEKELELKITICQETEGFGTAGSLKMAEDHLVDKGAGEAPFFVVNSDVLCSYPLRDLLHVHMKSNCEGTILTTISEQPHKYGVAVVDEKTGIVKHFVANPQTFMSNVINAGVYVFNTSIFKRIASGRKVSMNEVLPKIASQDLLHSMRLTGYWVKIVDSSSFMDAVGAHLEIMRFMTPGLLTSAAVAEAGGFTVNGDVMVHKTASIASGCILGPRVVVGPSCVVESGVRLEDVTLLDSVTICAHSLVKRSVIGWRSKISQWCFIENSLLGEEVEVLEALLLHGATVLPYKELTENIRTEQIVI</sequence>
<dbReference type="Pfam" id="PF00483">
    <property type="entry name" value="NTP_transferase"/>
    <property type="match status" value="1"/>
</dbReference>
<dbReference type="EC" id="2.7.7.13" evidence="3"/>
<dbReference type="InterPro" id="IPR005835">
    <property type="entry name" value="NTP_transferase_dom"/>
</dbReference>
<feature type="domain" description="Nucleotidyl transferase" evidence="5">
    <location>
        <begin position="2"/>
        <end position="234"/>
    </location>
</feature>
<reference evidence="7" key="1">
    <citation type="submission" date="2021-01" db="EMBL/GenBank/DDBJ databases">
        <authorList>
            <person name="Corre E."/>
            <person name="Pelletier E."/>
            <person name="Niang G."/>
            <person name="Scheremetjew M."/>
            <person name="Finn R."/>
            <person name="Kale V."/>
            <person name="Holt S."/>
            <person name="Cochrane G."/>
            <person name="Meng A."/>
            <person name="Brown T."/>
            <person name="Cohen L."/>
        </authorList>
    </citation>
    <scope>NUCLEOTIDE SEQUENCE</scope>
    <source>
        <strain evidence="7">CCMP281</strain>
    </source>
</reference>
<comment type="pathway">
    <text evidence="1">Nucleotide-sugar biosynthesis; GDP-alpha-D-mannose biosynthesis; GDP-alpha-D-mannose from alpha-D-mannose 1-phosphate (GTP route): step 1/1.</text>
</comment>
<evidence type="ECO:0000256" key="2">
    <source>
        <dbReference type="ARBA" id="ARBA00007274"/>
    </source>
</evidence>
<proteinExistence type="inferred from homology"/>
<accession>A0A7S3B4S3</accession>
<dbReference type="InterPro" id="IPR029044">
    <property type="entry name" value="Nucleotide-diphossugar_trans"/>
</dbReference>
<evidence type="ECO:0000256" key="4">
    <source>
        <dbReference type="ARBA" id="ARBA00022679"/>
    </source>
</evidence>
<organism evidence="7">
    <name type="scientific">Haptolina ericina</name>
    <dbReference type="NCBI Taxonomy" id="156174"/>
    <lineage>
        <taxon>Eukaryota</taxon>
        <taxon>Haptista</taxon>
        <taxon>Haptophyta</taxon>
        <taxon>Prymnesiophyceae</taxon>
        <taxon>Prymnesiales</taxon>
        <taxon>Prymnesiaceae</taxon>
        <taxon>Haptolina</taxon>
    </lineage>
</organism>
<dbReference type="Gene3D" id="3.90.550.10">
    <property type="entry name" value="Spore Coat Polysaccharide Biosynthesis Protein SpsA, Chain A"/>
    <property type="match status" value="1"/>
</dbReference>
<evidence type="ECO:0000259" key="5">
    <source>
        <dbReference type="Pfam" id="PF00483"/>
    </source>
</evidence>
<dbReference type="EMBL" id="HBHX01041814">
    <property type="protein sequence ID" value="CAE0122488.1"/>
    <property type="molecule type" value="Transcribed_RNA"/>
</dbReference>
<dbReference type="SUPFAM" id="SSF53448">
    <property type="entry name" value="Nucleotide-diphospho-sugar transferases"/>
    <property type="match status" value="1"/>
</dbReference>
<dbReference type="PANTHER" id="PTHR22572">
    <property type="entry name" value="SUGAR-1-PHOSPHATE GUANYL TRANSFERASE"/>
    <property type="match status" value="1"/>
</dbReference>
<dbReference type="GO" id="GO:0004475">
    <property type="term" value="F:mannose-1-phosphate guanylyltransferase (GTP) activity"/>
    <property type="evidence" value="ECO:0007669"/>
    <property type="project" value="UniProtKB-EC"/>
</dbReference>
<dbReference type="Gene3D" id="2.160.10.10">
    <property type="entry name" value="Hexapeptide repeat proteins"/>
    <property type="match status" value="1"/>
</dbReference>
<name>A0A7S3B4S3_9EUKA</name>
<gene>
    <name evidence="7" type="ORF">HERI1096_LOCUS23189</name>
</gene>
<evidence type="ECO:0000256" key="1">
    <source>
        <dbReference type="ARBA" id="ARBA00004823"/>
    </source>
</evidence>
<dbReference type="Pfam" id="PF25087">
    <property type="entry name" value="GMPPB_C"/>
    <property type="match status" value="1"/>
</dbReference>
<dbReference type="InterPro" id="IPR056729">
    <property type="entry name" value="GMPPB_C"/>
</dbReference>
<evidence type="ECO:0000256" key="3">
    <source>
        <dbReference type="ARBA" id="ARBA00012387"/>
    </source>
</evidence>
<dbReference type="InterPro" id="IPR050486">
    <property type="entry name" value="Mannose-1P_guanyltransferase"/>
</dbReference>
<evidence type="ECO:0000259" key="6">
    <source>
        <dbReference type="Pfam" id="PF25087"/>
    </source>
</evidence>
<feature type="domain" description="Mannose-1-phosphate guanyltransferase C-terminal" evidence="6">
    <location>
        <begin position="264"/>
        <end position="371"/>
    </location>
</feature>